<comment type="similarity">
    <text evidence="1">Belongs to the fatty acyl-CoA reductase family.</text>
</comment>
<protein>
    <recommendedName>
        <fullName evidence="1">Fatty acyl-CoA reductase</fullName>
        <ecNumber evidence="1">1.2.1.84</ecNumber>
    </recommendedName>
</protein>
<keyword evidence="1" id="KW-0443">Lipid metabolism</keyword>
<keyword evidence="1" id="KW-0444">Lipid biosynthesis</keyword>
<dbReference type="PANTHER" id="PTHR11011:SF60">
    <property type="entry name" value="FATTY ACYL-COA REDUCTASE-RELATED"/>
    <property type="match status" value="1"/>
</dbReference>
<keyword evidence="1" id="KW-0560">Oxidoreductase</keyword>
<dbReference type="EC" id="1.2.1.84" evidence="1"/>
<dbReference type="Proteomes" id="UP000504615">
    <property type="component" value="Unplaced"/>
</dbReference>
<keyword evidence="1" id="KW-0812">Transmembrane</keyword>
<dbReference type="GO" id="GO:0005777">
    <property type="term" value="C:peroxisome"/>
    <property type="evidence" value="ECO:0007669"/>
    <property type="project" value="TreeGrafter"/>
</dbReference>
<accession>A0A6I9WT03</accession>
<organism evidence="3 4">
    <name type="scientific">Pogonomyrmex barbatus</name>
    <name type="common">red harvester ant</name>
    <dbReference type="NCBI Taxonomy" id="144034"/>
    <lineage>
        <taxon>Eukaryota</taxon>
        <taxon>Metazoa</taxon>
        <taxon>Ecdysozoa</taxon>
        <taxon>Arthropoda</taxon>
        <taxon>Hexapoda</taxon>
        <taxon>Insecta</taxon>
        <taxon>Pterygota</taxon>
        <taxon>Neoptera</taxon>
        <taxon>Endopterygota</taxon>
        <taxon>Hymenoptera</taxon>
        <taxon>Apocrita</taxon>
        <taxon>Aculeata</taxon>
        <taxon>Formicoidea</taxon>
        <taxon>Formicidae</taxon>
        <taxon>Myrmicinae</taxon>
        <taxon>Pogonomyrmex</taxon>
    </lineage>
</organism>
<evidence type="ECO:0000313" key="4">
    <source>
        <dbReference type="RefSeq" id="XP_011635060.2"/>
    </source>
</evidence>
<dbReference type="GO" id="GO:0080019">
    <property type="term" value="F:alcohol-forming very long-chain fatty acyl-CoA reductase activity"/>
    <property type="evidence" value="ECO:0007669"/>
    <property type="project" value="InterPro"/>
</dbReference>
<keyword evidence="1" id="KW-1133">Transmembrane helix</keyword>
<sequence length="141" mass="16223">MVFPTLREPVSGWIDNVYGPIGLMIGIGKGFIRVIYIDKHVTGNIVPVDSVVKVILVVTWKLGLSTHNYQYMNKQKCRSNQYNRDIFKSIDNEIPLEGIIWDSNTILTNNFILYYTLMILLHILPAMLIDLIFNVSGRRPR</sequence>
<gene>
    <name evidence="4" type="primary">LOC105425816</name>
</gene>
<evidence type="ECO:0000256" key="1">
    <source>
        <dbReference type="RuleBase" id="RU363097"/>
    </source>
</evidence>
<dbReference type="AlphaFoldDB" id="A0A6I9WT03"/>
<dbReference type="OrthoDB" id="429813at2759"/>
<dbReference type="InterPro" id="IPR013120">
    <property type="entry name" value="FAR_NAD-bd"/>
</dbReference>
<feature type="domain" description="Thioester reductase (TE)" evidence="2">
    <location>
        <begin position="8"/>
        <end position="55"/>
    </location>
</feature>
<dbReference type="KEGG" id="pbar:105425816"/>
<keyword evidence="3" id="KW-1185">Reference proteome</keyword>
<name>A0A6I9WT03_9HYME</name>
<dbReference type="GO" id="GO:0035336">
    <property type="term" value="P:long-chain fatty-acyl-CoA metabolic process"/>
    <property type="evidence" value="ECO:0007669"/>
    <property type="project" value="TreeGrafter"/>
</dbReference>
<evidence type="ECO:0000259" key="2">
    <source>
        <dbReference type="Pfam" id="PF07993"/>
    </source>
</evidence>
<keyword evidence="1" id="KW-0472">Membrane</keyword>
<reference evidence="4" key="1">
    <citation type="submission" date="2025-08" db="UniProtKB">
        <authorList>
            <consortium name="RefSeq"/>
        </authorList>
    </citation>
    <scope>IDENTIFICATION</scope>
</reference>
<proteinExistence type="inferred from homology"/>
<dbReference type="PANTHER" id="PTHR11011">
    <property type="entry name" value="MALE STERILITY PROTEIN 2-RELATED"/>
    <property type="match status" value="1"/>
</dbReference>
<evidence type="ECO:0000313" key="3">
    <source>
        <dbReference type="Proteomes" id="UP000504615"/>
    </source>
</evidence>
<comment type="function">
    <text evidence="1">Catalyzes the reduction of fatty acyl-CoA to fatty alcohols.</text>
</comment>
<dbReference type="GeneID" id="105425816"/>
<comment type="catalytic activity">
    <reaction evidence="1">
        <text>a long-chain fatty acyl-CoA + 2 NADPH + 2 H(+) = a long-chain primary fatty alcohol + 2 NADP(+) + CoA</text>
        <dbReference type="Rhea" id="RHEA:52716"/>
        <dbReference type="ChEBI" id="CHEBI:15378"/>
        <dbReference type="ChEBI" id="CHEBI:57287"/>
        <dbReference type="ChEBI" id="CHEBI:57783"/>
        <dbReference type="ChEBI" id="CHEBI:58349"/>
        <dbReference type="ChEBI" id="CHEBI:77396"/>
        <dbReference type="ChEBI" id="CHEBI:83139"/>
        <dbReference type="EC" id="1.2.1.84"/>
    </reaction>
</comment>
<dbReference type="InterPro" id="IPR026055">
    <property type="entry name" value="FAR"/>
</dbReference>
<feature type="transmembrane region" description="Helical" evidence="1">
    <location>
        <begin position="112"/>
        <end position="133"/>
    </location>
</feature>
<dbReference type="Pfam" id="PF07993">
    <property type="entry name" value="NAD_binding_4"/>
    <property type="match status" value="1"/>
</dbReference>
<dbReference type="RefSeq" id="XP_011635060.2">
    <property type="nucleotide sequence ID" value="XM_011636758.2"/>
</dbReference>
<dbReference type="GO" id="GO:0102965">
    <property type="term" value="F:alcohol-forming long-chain fatty acyl-CoA reductase activity"/>
    <property type="evidence" value="ECO:0007669"/>
    <property type="project" value="UniProtKB-EC"/>
</dbReference>
<keyword evidence="1" id="KW-0521">NADP</keyword>